<feature type="region of interest" description="Disordered" evidence="1">
    <location>
        <begin position="243"/>
        <end position="337"/>
    </location>
</feature>
<evidence type="ECO:0000313" key="3">
    <source>
        <dbReference type="Proteomes" id="UP000232638"/>
    </source>
</evidence>
<dbReference type="OrthoDB" id="5566984at2"/>
<dbReference type="KEGG" id="tsy:THSYN_02240"/>
<protein>
    <recommendedName>
        <fullName evidence="4">Transposase</fullName>
    </recommendedName>
</protein>
<gene>
    <name evidence="2" type="ORF">THSYN_02240</name>
</gene>
<dbReference type="Proteomes" id="UP000232638">
    <property type="component" value="Chromosome"/>
</dbReference>
<proteinExistence type="predicted"/>
<keyword evidence="3" id="KW-1185">Reference proteome</keyword>
<evidence type="ECO:0000256" key="1">
    <source>
        <dbReference type="SAM" id="MobiDB-lite"/>
    </source>
</evidence>
<dbReference type="Pfam" id="PF12784">
    <property type="entry name" value="PDDEXK_2"/>
    <property type="match status" value="1"/>
</dbReference>
<dbReference type="EMBL" id="CP020370">
    <property type="protein sequence ID" value="AUB79894.1"/>
    <property type="molecule type" value="Genomic_DNA"/>
</dbReference>
<organism evidence="2 3">
    <name type="scientific">Candidatus Thiodictyon syntrophicum</name>
    <dbReference type="NCBI Taxonomy" id="1166950"/>
    <lineage>
        <taxon>Bacteria</taxon>
        <taxon>Pseudomonadati</taxon>
        <taxon>Pseudomonadota</taxon>
        <taxon>Gammaproteobacteria</taxon>
        <taxon>Chromatiales</taxon>
        <taxon>Chromatiaceae</taxon>
        <taxon>Thiodictyon</taxon>
    </lineage>
</organism>
<evidence type="ECO:0008006" key="4">
    <source>
        <dbReference type="Google" id="ProtNLM"/>
    </source>
</evidence>
<dbReference type="InterPro" id="IPR010106">
    <property type="entry name" value="RpnA"/>
</dbReference>
<sequence>MRHPIDPKIDCVFKALLGAESNRDLLIHFLNAVLGADLPRPIVAVEIQNPYNEKEFLDDKLTVVDVKARDATGQMFQVEVQLLNHRDLPARILYGWANLYRSQIKEGESYRKLRPTYAIWLLGQTLLPDTPEYAHEFRLRDRHGRVFLDHGGIWLLELSKFAADTVETEQQRWLKFFNEAERLDENALPAWMQTPEMRRAMNTLKAFSEKEHAYYAYQARQDYLREQQSIQLEFEDLRAEVEQARADAEQERAAKEQERAAKERERAAKEQERAAKEQARADAEQERTAKEQARADAQQERAAKEQERAAKDEALAENERLKRLLADKPEPSDPGTG</sequence>
<dbReference type="AlphaFoldDB" id="A0A2K8U2T4"/>
<dbReference type="PANTHER" id="PTHR41317:SF1">
    <property type="entry name" value="PD-(D_E)XK NUCLEASE FAMILY TRANSPOSASE"/>
    <property type="match status" value="1"/>
</dbReference>
<reference evidence="2 3" key="1">
    <citation type="submission" date="2017-03" db="EMBL/GenBank/DDBJ databases">
        <title>Complete genome sequence of Candidatus 'Thiodictyon syntrophicum' sp. nov. strain Cad16T, a photolithoautotroph purple sulfur bacterium isolated from an alpine meromictic lake.</title>
        <authorList>
            <person name="Luedin S.M."/>
            <person name="Pothier J.F."/>
            <person name="Danza F."/>
            <person name="Storelli N."/>
            <person name="Wittwer M."/>
            <person name="Tonolla M."/>
        </authorList>
    </citation>
    <scope>NUCLEOTIDE SEQUENCE [LARGE SCALE GENOMIC DNA]</scope>
    <source>
        <strain evidence="2 3">Cad16T</strain>
    </source>
</reference>
<dbReference type="RefSeq" id="WP_100917708.1">
    <property type="nucleotide sequence ID" value="NZ_CP020370.1"/>
</dbReference>
<evidence type="ECO:0000313" key="2">
    <source>
        <dbReference type="EMBL" id="AUB79894.1"/>
    </source>
</evidence>
<dbReference type="NCBIfam" id="TIGR01784">
    <property type="entry name" value="T_den_put_tspse"/>
    <property type="match status" value="1"/>
</dbReference>
<name>A0A2K8U2T4_9GAMM</name>
<dbReference type="PANTHER" id="PTHR41317">
    <property type="entry name" value="PD-(D_E)XK NUCLEASE FAMILY TRANSPOSASE"/>
    <property type="match status" value="1"/>
</dbReference>
<accession>A0A2K8U2T4</accession>
<feature type="compositionally biased region" description="Basic and acidic residues" evidence="1">
    <location>
        <begin position="243"/>
        <end position="331"/>
    </location>
</feature>